<dbReference type="PANTHER" id="PTHR46206:SF1">
    <property type="entry name" value="P450, PUTATIVE (EUROFUNG)-RELATED"/>
    <property type="match status" value="1"/>
</dbReference>
<dbReference type="InterPro" id="IPR002403">
    <property type="entry name" value="Cyt_P450_E_grp-IV"/>
</dbReference>
<dbReference type="STRING" id="44941.A0A397UG34"/>
<feature type="transmembrane region" description="Helical" evidence="8">
    <location>
        <begin position="6"/>
        <end position="28"/>
    </location>
</feature>
<dbReference type="GO" id="GO:0016705">
    <property type="term" value="F:oxidoreductase activity, acting on paired donors, with incorporation or reduction of molecular oxygen"/>
    <property type="evidence" value="ECO:0007669"/>
    <property type="project" value="InterPro"/>
</dbReference>
<keyword evidence="4 6" id="KW-0408">Iron</keyword>
<dbReference type="InterPro" id="IPR036396">
    <property type="entry name" value="Cyt_P450_sf"/>
</dbReference>
<evidence type="ECO:0000313" key="10">
    <source>
        <dbReference type="Proteomes" id="UP000266673"/>
    </source>
</evidence>
<comment type="cofactor">
    <cofactor evidence="1 6">
        <name>heme</name>
        <dbReference type="ChEBI" id="CHEBI:30413"/>
    </cofactor>
</comment>
<proteinExistence type="inferred from homology"/>
<evidence type="ECO:0000256" key="1">
    <source>
        <dbReference type="ARBA" id="ARBA00001971"/>
    </source>
</evidence>
<keyword evidence="7" id="KW-0560">Oxidoreductase</keyword>
<dbReference type="PRINTS" id="PR00465">
    <property type="entry name" value="EP450IV"/>
</dbReference>
<evidence type="ECO:0000256" key="5">
    <source>
        <dbReference type="ARBA" id="ARBA00023033"/>
    </source>
</evidence>
<name>A0A397UG34_9GLOM</name>
<sequence length="508" mass="58573">MNEITLGSFYIQSFIIGFIGLILVTVFFKLSGRTKLNEPPLAYYRFPIIGHTWSYLTDCEKLILESRKKYGETFSLYVFGQIQTVVGKETAHEVLKKDQVFNFREGYRTFLPLNFVFRQDMLAENNAKITRDYISGKFKHFINELQKNIIKAIDLYIGECVEPKIIREPRKTISDIIAIPVANIIVGEECCNNEDILEAFKNVSLLIAKLFYIPPILSFIHPWLHQQFIVIPLRFGWSQHKKVIISHIKPVIEKRLDNKKRLGDAWVAPLDILQCYLDDPEIVIDLDPNNVNYDYIADGIGHFIFATMTNTTIGTTNALYDLVEKKQYWQELYQEAQEINKQCNGNELTFNDIAKMVKLDSFVKESLRLATGIVGLSHKCIFKSYYTFANGYQIPSGRLVSLNFSDTNNDEELQGQNPTEFYAYRHLERDSPATKLERNFLTFGGGKRACPGRFLAVNEIKTFLHKVLLKYNVRTDNDEIGPKRGYLGPIPKPINVGLVFENRKEIEI</sequence>
<dbReference type="GO" id="GO:0020037">
    <property type="term" value="F:heme binding"/>
    <property type="evidence" value="ECO:0007669"/>
    <property type="project" value="InterPro"/>
</dbReference>
<reference evidence="9 10" key="1">
    <citation type="submission" date="2018-06" db="EMBL/GenBank/DDBJ databases">
        <title>Comparative genomics reveals the genomic features of Rhizophagus irregularis, R. cerebriforme, R. diaphanum and Gigaspora rosea, and their symbiotic lifestyle signature.</title>
        <authorList>
            <person name="Morin E."/>
            <person name="San Clemente H."/>
            <person name="Chen E.C.H."/>
            <person name="De La Providencia I."/>
            <person name="Hainaut M."/>
            <person name="Kuo A."/>
            <person name="Kohler A."/>
            <person name="Murat C."/>
            <person name="Tang N."/>
            <person name="Roy S."/>
            <person name="Loubradou J."/>
            <person name="Henrissat B."/>
            <person name="Grigoriev I.V."/>
            <person name="Corradi N."/>
            <person name="Roux C."/>
            <person name="Martin F.M."/>
        </authorList>
    </citation>
    <scope>NUCLEOTIDE SEQUENCE [LARGE SCALE GENOMIC DNA]</scope>
    <source>
        <strain evidence="9 10">DAOM 194757</strain>
    </source>
</reference>
<dbReference type="Pfam" id="PF00067">
    <property type="entry name" value="p450"/>
    <property type="match status" value="1"/>
</dbReference>
<dbReference type="PANTHER" id="PTHR46206">
    <property type="entry name" value="CYTOCHROME P450"/>
    <property type="match status" value="1"/>
</dbReference>
<comment type="similarity">
    <text evidence="2 7">Belongs to the cytochrome P450 family.</text>
</comment>
<dbReference type="EMBL" id="QKWP01001543">
    <property type="protein sequence ID" value="RIB08168.1"/>
    <property type="molecule type" value="Genomic_DNA"/>
</dbReference>
<evidence type="ECO:0000313" key="9">
    <source>
        <dbReference type="EMBL" id="RIB08168.1"/>
    </source>
</evidence>
<organism evidence="9 10">
    <name type="scientific">Gigaspora rosea</name>
    <dbReference type="NCBI Taxonomy" id="44941"/>
    <lineage>
        <taxon>Eukaryota</taxon>
        <taxon>Fungi</taxon>
        <taxon>Fungi incertae sedis</taxon>
        <taxon>Mucoromycota</taxon>
        <taxon>Glomeromycotina</taxon>
        <taxon>Glomeromycetes</taxon>
        <taxon>Diversisporales</taxon>
        <taxon>Gigasporaceae</taxon>
        <taxon>Gigaspora</taxon>
    </lineage>
</organism>
<dbReference type="Gene3D" id="1.10.630.10">
    <property type="entry name" value="Cytochrome P450"/>
    <property type="match status" value="1"/>
</dbReference>
<evidence type="ECO:0000256" key="6">
    <source>
        <dbReference type="PIRSR" id="PIRSR602403-1"/>
    </source>
</evidence>
<keyword evidence="6 7" id="KW-0349">Heme</keyword>
<dbReference type="GO" id="GO:0005506">
    <property type="term" value="F:iron ion binding"/>
    <property type="evidence" value="ECO:0007669"/>
    <property type="project" value="InterPro"/>
</dbReference>
<evidence type="ECO:0000256" key="8">
    <source>
        <dbReference type="SAM" id="Phobius"/>
    </source>
</evidence>
<dbReference type="InterPro" id="IPR017972">
    <property type="entry name" value="Cyt_P450_CS"/>
</dbReference>
<evidence type="ECO:0000256" key="2">
    <source>
        <dbReference type="ARBA" id="ARBA00010617"/>
    </source>
</evidence>
<keyword evidence="8" id="KW-0472">Membrane</keyword>
<dbReference type="Proteomes" id="UP000266673">
    <property type="component" value="Unassembled WGS sequence"/>
</dbReference>
<keyword evidence="10" id="KW-1185">Reference proteome</keyword>
<dbReference type="AlphaFoldDB" id="A0A397UG34"/>
<dbReference type="GO" id="GO:0004497">
    <property type="term" value="F:monooxygenase activity"/>
    <property type="evidence" value="ECO:0007669"/>
    <property type="project" value="UniProtKB-KW"/>
</dbReference>
<dbReference type="InterPro" id="IPR001128">
    <property type="entry name" value="Cyt_P450"/>
</dbReference>
<protein>
    <submittedName>
        <fullName evidence="9">Cytochrome P450</fullName>
    </submittedName>
</protein>
<gene>
    <name evidence="9" type="ORF">C2G38_2252176</name>
</gene>
<comment type="caution">
    <text evidence="9">The sequence shown here is derived from an EMBL/GenBank/DDBJ whole genome shotgun (WGS) entry which is preliminary data.</text>
</comment>
<keyword evidence="3 6" id="KW-0479">Metal-binding</keyword>
<keyword evidence="8" id="KW-1133">Transmembrane helix</keyword>
<dbReference type="PROSITE" id="PS00086">
    <property type="entry name" value="CYTOCHROME_P450"/>
    <property type="match status" value="1"/>
</dbReference>
<accession>A0A397UG34</accession>
<evidence type="ECO:0000256" key="4">
    <source>
        <dbReference type="ARBA" id="ARBA00023004"/>
    </source>
</evidence>
<feature type="binding site" description="axial binding residue" evidence="6">
    <location>
        <position position="450"/>
    </location>
    <ligand>
        <name>heme</name>
        <dbReference type="ChEBI" id="CHEBI:30413"/>
    </ligand>
    <ligandPart>
        <name>Fe</name>
        <dbReference type="ChEBI" id="CHEBI:18248"/>
    </ligandPart>
</feature>
<evidence type="ECO:0000256" key="7">
    <source>
        <dbReference type="RuleBase" id="RU000461"/>
    </source>
</evidence>
<keyword evidence="8" id="KW-0812">Transmembrane</keyword>
<dbReference type="CDD" id="cd11041">
    <property type="entry name" value="CYP503A1-like"/>
    <property type="match status" value="1"/>
</dbReference>
<keyword evidence="5 7" id="KW-0503">Monooxygenase</keyword>
<dbReference type="OrthoDB" id="1844152at2759"/>
<evidence type="ECO:0000256" key="3">
    <source>
        <dbReference type="ARBA" id="ARBA00022723"/>
    </source>
</evidence>
<dbReference type="SUPFAM" id="SSF48264">
    <property type="entry name" value="Cytochrome P450"/>
    <property type="match status" value="1"/>
</dbReference>